<reference evidence="2 3" key="1">
    <citation type="submission" date="2015-07" db="EMBL/GenBank/DDBJ databases">
        <authorList>
            <person name="Ju K.-S."/>
            <person name="Doroghazi J.R."/>
            <person name="Metcalf W.W."/>
        </authorList>
    </citation>
    <scope>NUCLEOTIDE SEQUENCE [LARGE SCALE GENOMIC DNA]</scope>
    <source>
        <strain evidence="2 3">NRRL B-3589</strain>
    </source>
</reference>
<evidence type="ECO:0000313" key="3">
    <source>
        <dbReference type="Proteomes" id="UP000037020"/>
    </source>
</evidence>
<protein>
    <recommendedName>
        <fullName evidence="1">Novel STAND NTPase 1 domain-containing protein</fullName>
    </recommendedName>
</protein>
<dbReference type="EMBL" id="LGUT01002681">
    <property type="protein sequence ID" value="KOG86688.1"/>
    <property type="molecule type" value="Genomic_DNA"/>
</dbReference>
<gene>
    <name evidence="2" type="ORF">ADK38_29640</name>
</gene>
<organism evidence="2 3">
    <name type="scientific">Streptomyces varsoviensis</name>
    <dbReference type="NCBI Taxonomy" id="67373"/>
    <lineage>
        <taxon>Bacteria</taxon>
        <taxon>Bacillati</taxon>
        <taxon>Actinomycetota</taxon>
        <taxon>Actinomycetes</taxon>
        <taxon>Kitasatosporales</taxon>
        <taxon>Streptomycetaceae</taxon>
        <taxon>Streptomyces</taxon>
    </lineage>
</organism>
<dbReference type="InterPro" id="IPR049052">
    <property type="entry name" value="nSTAND1"/>
</dbReference>
<dbReference type="Pfam" id="PF20703">
    <property type="entry name" value="nSTAND1"/>
    <property type="match status" value="1"/>
</dbReference>
<name>A0ABR5IZU7_9ACTN</name>
<evidence type="ECO:0000259" key="1">
    <source>
        <dbReference type="Pfam" id="PF20703"/>
    </source>
</evidence>
<accession>A0ABR5IZU7</accession>
<sequence>AHALRATWQQRHGNVLTVDGYQSTGGIAHALANTADQLYERLDPPGRQVARRLLLSLVKVGEGTEDVRRPMPYETLLAHSRDPDRAAEIITSFTDARLLTRGADQVALTHEALLRAWPRLREWIDADRPGNIVRQELEDAAAGWRRADRDAGLLYRGSRLEA</sequence>
<feature type="non-terminal residue" evidence="2">
    <location>
        <position position="1"/>
    </location>
</feature>
<feature type="non-terminal residue" evidence="2">
    <location>
        <position position="162"/>
    </location>
</feature>
<evidence type="ECO:0000313" key="2">
    <source>
        <dbReference type="EMBL" id="KOG86688.1"/>
    </source>
</evidence>
<feature type="domain" description="Novel STAND NTPase 1" evidence="1">
    <location>
        <begin position="1"/>
        <end position="151"/>
    </location>
</feature>
<keyword evidence="3" id="KW-1185">Reference proteome</keyword>
<proteinExistence type="predicted"/>
<comment type="caution">
    <text evidence="2">The sequence shown here is derived from an EMBL/GenBank/DDBJ whole genome shotgun (WGS) entry which is preliminary data.</text>
</comment>
<dbReference type="Proteomes" id="UP000037020">
    <property type="component" value="Unassembled WGS sequence"/>
</dbReference>